<keyword evidence="10" id="KW-1185">Reference proteome</keyword>
<organism evidence="9 10">
    <name type="scientific">Emericellopsis atlantica</name>
    <dbReference type="NCBI Taxonomy" id="2614577"/>
    <lineage>
        <taxon>Eukaryota</taxon>
        <taxon>Fungi</taxon>
        <taxon>Dikarya</taxon>
        <taxon>Ascomycota</taxon>
        <taxon>Pezizomycotina</taxon>
        <taxon>Sordariomycetes</taxon>
        <taxon>Hypocreomycetidae</taxon>
        <taxon>Hypocreales</taxon>
        <taxon>Bionectriaceae</taxon>
        <taxon>Emericellopsis</taxon>
    </lineage>
</organism>
<protein>
    <recommendedName>
        <fullName evidence="8">Rhodopsin domain-containing protein</fullName>
    </recommendedName>
</protein>
<feature type="compositionally biased region" description="Basic and acidic residues" evidence="6">
    <location>
        <begin position="290"/>
        <end position="301"/>
    </location>
</feature>
<dbReference type="EMBL" id="MU251264">
    <property type="protein sequence ID" value="KAG9252016.1"/>
    <property type="molecule type" value="Genomic_DNA"/>
</dbReference>
<evidence type="ECO:0000259" key="8">
    <source>
        <dbReference type="Pfam" id="PF20684"/>
    </source>
</evidence>
<feature type="transmembrane region" description="Helical" evidence="7">
    <location>
        <begin position="103"/>
        <end position="124"/>
    </location>
</feature>
<evidence type="ECO:0000256" key="7">
    <source>
        <dbReference type="SAM" id="Phobius"/>
    </source>
</evidence>
<evidence type="ECO:0000313" key="9">
    <source>
        <dbReference type="EMBL" id="KAG9252016.1"/>
    </source>
</evidence>
<accession>A0A9P8CNS1</accession>
<feature type="transmembrane region" description="Helical" evidence="7">
    <location>
        <begin position="12"/>
        <end position="28"/>
    </location>
</feature>
<dbReference type="Pfam" id="PF20684">
    <property type="entry name" value="Fung_rhodopsin"/>
    <property type="match status" value="1"/>
</dbReference>
<dbReference type="RefSeq" id="XP_046115940.1">
    <property type="nucleotide sequence ID" value="XM_046258444.1"/>
</dbReference>
<dbReference type="InterPro" id="IPR052337">
    <property type="entry name" value="SAT4-like"/>
</dbReference>
<keyword evidence="4 7" id="KW-0472">Membrane</keyword>
<gene>
    <name evidence="9" type="ORF">F5Z01DRAFT_245365</name>
</gene>
<feature type="transmembrane region" description="Helical" evidence="7">
    <location>
        <begin position="219"/>
        <end position="242"/>
    </location>
</feature>
<evidence type="ECO:0000256" key="4">
    <source>
        <dbReference type="ARBA" id="ARBA00023136"/>
    </source>
</evidence>
<comment type="caution">
    <text evidence="9">The sequence shown here is derived from an EMBL/GenBank/DDBJ whole genome shotgun (WGS) entry which is preliminary data.</text>
</comment>
<sequence>MSSVTQFVSEIWSLFAVGVAVTLVRIYARTKVVGFKGLQPDDYLASIALLGFAGMAGIAFVGGSMYHKEMAGGMLPEQRPGEKPSAEALAIRVKGNKLHFAQWVVYATTLWTLKSSLLVLYMRLTTGLAGRFACRIKAGFIMVAATWVAVMLTIFLSCRPFTDYFKPNVNGSAVCRAAISPPIVWTCYALNVFTDLYLITLPMPLLWKTSMKTYKKVGLGLLFSAGAVIIVFATIRCVLIYIDPKDGAPVSGTWAVRETFVAVITTNFPTSFSLVKTMLGSTLKSLRSTQHTEQEGKKPSELRTFGSSTRASKKIRGVGDPTATNMLFSASEEQIVNGGMPTPMEEGRWSDPTLGSDGAQDEETVDRVNTPKIG</sequence>
<name>A0A9P8CNS1_9HYPO</name>
<feature type="domain" description="Rhodopsin" evidence="8">
    <location>
        <begin position="25"/>
        <end position="275"/>
    </location>
</feature>
<evidence type="ECO:0000256" key="5">
    <source>
        <dbReference type="ARBA" id="ARBA00038359"/>
    </source>
</evidence>
<dbReference type="GeneID" id="70289347"/>
<proteinExistence type="inferred from homology"/>
<feature type="transmembrane region" description="Helical" evidence="7">
    <location>
        <begin position="182"/>
        <end position="207"/>
    </location>
</feature>
<dbReference type="PANTHER" id="PTHR33048:SF105">
    <property type="match status" value="1"/>
</dbReference>
<evidence type="ECO:0000313" key="10">
    <source>
        <dbReference type="Proteomes" id="UP000887229"/>
    </source>
</evidence>
<dbReference type="AlphaFoldDB" id="A0A9P8CNS1"/>
<dbReference type="PANTHER" id="PTHR33048">
    <property type="entry name" value="PTH11-LIKE INTEGRAL MEMBRANE PROTEIN (AFU_ORTHOLOGUE AFUA_5G11245)"/>
    <property type="match status" value="1"/>
</dbReference>
<feature type="transmembrane region" description="Helical" evidence="7">
    <location>
        <begin position="43"/>
        <end position="66"/>
    </location>
</feature>
<reference evidence="9" key="1">
    <citation type="journal article" date="2021" name="IMA Fungus">
        <title>Genomic characterization of three marine fungi, including Emericellopsis atlantica sp. nov. with signatures of a generalist lifestyle and marine biomass degradation.</title>
        <authorList>
            <person name="Hagestad O.C."/>
            <person name="Hou L."/>
            <person name="Andersen J.H."/>
            <person name="Hansen E.H."/>
            <person name="Altermark B."/>
            <person name="Li C."/>
            <person name="Kuhnert E."/>
            <person name="Cox R.J."/>
            <person name="Crous P.W."/>
            <person name="Spatafora J.W."/>
            <person name="Lail K."/>
            <person name="Amirebrahimi M."/>
            <person name="Lipzen A."/>
            <person name="Pangilinan J."/>
            <person name="Andreopoulos W."/>
            <person name="Hayes R.D."/>
            <person name="Ng V."/>
            <person name="Grigoriev I.V."/>
            <person name="Jackson S.A."/>
            <person name="Sutton T.D.S."/>
            <person name="Dobson A.D.W."/>
            <person name="Rama T."/>
        </authorList>
    </citation>
    <scope>NUCLEOTIDE SEQUENCE</scope>
    <source>
        <strain evidence="9">TS7</strain>
    </source>
</reference>
<keyword evidence="3 7" id="KW-1133">Transmembrane helix</keyword>
<dbReference type="InterPro" id="IPR049326">
    <property type="entry name" value="Rhodopsin_dom_fungi"/>
</dbReference>
<evidence type="ECO:0000256" key="2">
    <source>
        <dbReference type="ARBA" id="ARBA00022692"/>
    </source>
</evidence>
<dbReference type="GO" id="GO:0016020">
    <property type="term" value="C:membrane"/>
    <property type="evidence" value="ECO:0007669"/>
    <property type="project" value="UniProtKB-SubCell"/>
</dbReference>
<evidence type="ECO:0000256" key="6">
    <source>
        <dbReference type="SAM" id="MobiDB-lite"/>
    </source>
</evidence>
<feature type="region of interest" description="Disordered" evidence="6">
    <location>
        <begin position="286"/>
        <end position="323"/>
    </location>
</feature>
<feature type="region of interest" description="Disordered" evidence="6">
    <location>
        <begin position="337"/>
        <end position="374"/>
    </location>
</feature>
<comment type="subcellular location">
    <subcellularLocation>
        <location evidence="1">Membrane</location>
        <topology evidence="1">Multi-pass membrane protein</topology>
    </subcellularLocation>
</comment>
<dbReference type="OrthoDB" id="4329349at2759"/>
<comment type="similarity">
    <text evidence="5">Belongs to the SAT4 family.</text>
</comment>
<keyword evidence="2 7" id="KW-0812">Transmembrane</keyword>
<dbReference type="Proteomes" id="UP000887229">
    <property type="component" value="Unassembled WGS sequence"/>
</dbReference>
<evidence type="ECO:0000256" key="1">
    <source>
        <dbReference type="ARBA" id="ARBA00004141"/>
    </source>
</evidence>
<evidence type="ECO:0000256" key="3">
    <source>
        <dbReference type="ARBA" id="ARBA00022989"/>
    </source>
</evidence>
<feature type="transmembrane region" description="Helical" evidence="7">
    <location>
        <begin position="136"/>
        <end position="162"/>
    </location>
</feature>